<evidence type="ECO:0000256" key="1">
    <source>
        <dbReference type="SAM" id="Phobius"/>
    </source>
</evidence>
<keyword evidence="1" id="KW-1133">Transmembrane helix</keyword>
<keyword evidence="1" id="KW-0472">Membrane</keyword>
<dbReference type="RefSeq" id="WP_048851195.1">
    <property type="nucleotide sequence ID" value="NZ_BANI01000066.1"/>
</dbReference>
<dbReference type="EMBL" id="BANI01000066">
    <property type="protein sequence ID" value="GAN96489.1"/>
    <property type="molecule type" value="Genomic_DNA"/>
</dbReference>
<accession>A0A0D6PZ78</accession>
<protein>
    <submittedName>
        <fullName evidence="2">Uncharacterized protein</fullName>
    </submittedName>
</protein>
<comment type="caution">
    <text evidence="2">The sequence shown here is derived from an EMBL/GenBank/DDBJ whole genome shotgun (WGS) entry which is preliminary data.</text>
</comment>
<gene>
    <name evidence="2" type="ORF">Geu3261_0072_004</name>
</gene>
<name>A0A0D6PZ78_KOMEU</name>
<dbReference type="Proteomes" id="UP000032675">
    <property type="component" value="Unassembled WGS sequence"/>
</dbReference>
<keyword evidence="1" id="KW-0812">Transmembrane</keyword>
<organism evidence="2 3">
    <name type="scientific">Komagataeibacter europaeus NBRC 3261</name>
    <dbReference type="NCBI Taxonomy" id="1234669"/>
    <lineage>
        <taxon>Bacteria</taxon>
        <taxon>Pseudomonadati</taxon>
        <taxon>Pseudomonadota</taxon>
        <taxon>Alphaproteobacteria</taxon>
        <taxon>Acetobacterales</taxon>
        <taxon>Acetobacteraceae</taxon>
        <taxon>Komagataeibacter</taxon>
    </lineage>
</organism>
<feature type="transmembrane region" description="Helical" evidence="1">
    <location>
        <begin position="6"/>
        <end position="32"/>
    </location>
</feature>
<evidence type="ECO:0000313" key="3">
    <source>
        <dbReference type="Proteomes" id="UP000032675"/>
    </source>
</evidence>
<proteinExistence type="predicted"/>
<reference evidence="2 3" key="1">
    <citation type="submission" date="2012-11" db="EMBL/GenBank/DDBJ databases">
        <title>Whole genome sequence of Gluconacetobacter europaeus NBRC3261.</title>
        <authorList>
            <person name="Azuma Y."/>
            <person name="Higashiura N."/>
            <person name="Hirakawa H."/>
            <person name="Matsushita K."/>
        </authorList>
    </citation>
    <scope>NUCLEOTIDE SEQUENCE [LARGE SCALE GENOMIC DNA]</scope>
    <source>
        <strain evidence="2 3">NBRC 3261</strain>
    </source>
</reference>
<dbReference type="AlphaFoldDB" id="A0A0D6PZ78"/>
<evidence type="ECO:0000313" key="2">
    <source>
        <dbReference type="EMBL" id="GAN96489.1"/>
    </source>
</evidence>
<sequence length="118" mass="11744">MEKQGSRALLAAVIGMGVLLFIGSLALVGVLVHRMMHPVATPATAVAGPVAAPPVVAGADAAGDLVVDEAPGTHVQAVTARADGLLAVVLTGGGVADRVVVWDPSGRRIVARLVLGRS</sequence>